<protein>
    <submittedName>
        <fullName evidence="6">Transcriptional regulatory protein LiaR</fullName>
    </submittedName>
</protein>
<evidence type="ECO:0000313" key="7">
    <source>
        <dbReference type="Proteomes" id="UP000346198"/>
    </source>
</evidence>
<dbReference type="InterPro" id="IPR039420">
    <property type="entry name" value="WalR-like"/>
</dbReference>
<reference evidence="6 7" key="1">
    <citation type="submission" date="2019-04" db="EMBL/GenBank/DDBJ databases">
        <authorList>
            <person name="Van Vliet M D."/>
        </authorList>
    </citation>
    <scope>NUCLEOTIDE SEQUENCE [LARGE SCALE GENOMIC DNA]</scope>
    <source>
        <strain evidence="6 7">F21</strain>
    </source>
</reference>
<accession>A0A6C2UEL4</accession>
<dbReference type="InterPro" id="IPR001789">
    <property type="entry name" value="Sig_transdc_resp-reg_receiver"/>
</dbReference>
<dbReference type="AlphaFoldDB" id="A0A6C2UEL4"/>
<dbReference type="PROSITE" id="PS50043">
    <property type="entry name" value="HTH_LUXR_2"/>
    <property type="match status" value="1"/>
</dbReference>
<dbReference type="RefSeq" id="WP_136059813.1">
    <property type="nucleotide sequence ID" value="NZ_CAAHFH010000001.1"/>
</dbReference>
<dbReference type="InterPro" id="IPR016032">
    <property type="entry name" value="Sig_transdc_resp-reg_C-effctor"/>
</dbReference>
<dbReference type="GO" id="GO:0003677">
    <property type="term" value="F:DNA binding"/>
    <property type="evidence" value="ECO:0007669"/>
    <property type="project" value="UniProtKB-KW"/>
</dbReference>
<dbReference type="InterPro" id="IPR000792">
    <property type="entry name" value="Tscrpt_reg_LuxR_C"/>
</dbReference>
<name>A0A6C2UEL4_9BACT</name>
<dbReference type="Proteomes" id="UP000346198">
    <property type="component" value="Unassembled WGS sequence"/>
</dbReference>
<feature type="domain" description="Response regulatory" evidence="5">
    <location>
        <begin position="6"/>
        <end position="126"/>
    </location>
</feature>
<organism evidence="6 7">
    <name type="scientific">Pontiella sulfatireligans</name>
    <dbReference type="NCBI Taxonomy" id="2750658"/>
    <lineage>
        <taxon>Bacteria</taxon>
        <taxon>Pseudomonadati</taxon>
        <taxon>Kiritimatiellota</taxon>
        <taxon>Kiritimatiellia</taxon>
        <taxon>Kiritimatiellales</taxon>
        <taxon>Pontiellaceae</taxon>
        <taxon>Pontiella</taxon>
    </lineage>
</organism>
<dbReference type="CDD" id="cd17535">
    <property type="entry name" value="REC_NarL-like"/>
    <property type="match status" value="1"/>
</dbReference>
<evidence type="ECO:0000256" key="2">
    <source>
        <dbReference type="ARBA" id="ARBA00023125"/>
    </source>
</evidence>
<gene>
    <name evidence="6" type="primary">liaR_1</name>
    <name evidence="6" type="ORF">SCARR_00365</name>
</gene>
<evidence type="ECO:0000256" key="3">
    <source>
        <dbReference type="PROSITE-ProRule" id="PRU00169"/>
    </source>
</evidence>
<dbReference type="InterPro" id="IPR058245">
    <property type="entry name" value="NreC/VraR/RcsB-like_REC"/>
</dbReference>
<sequence length="218" mass="24294">MKRKIRVMLLEDNPEYREVISLALKDEPDIELTSQFGTSEIALRSLQDMSTRKEPDLILLDLRLPGMDGLDSLPYFRTALPDVKIIILTQSDDEADVLRAISRGAAGYLLKSSTLNQITEGIHTVMDGGAPLDAGVARFILDTLQSNMPKEEVENMLTPRELEILTLLGEGLLKKEIADKLEISYSTVDTHVAHIYEKLEVRNAPSAVNKAHRLGLFP</sequence>
<dbReference type="GO" id="GO:0000160">
    <property type="term" value="P:phosphorelay signal transduction system"/>
    <property type="evidence" value="ECO:0007669"/>
    <property type="project" value="InterPro"/>
</dbReference>
<dbReference type="SUPFAM" id="SSF46894">
    <property type="entry name" value="C-terminal effector domain of the bipartite response regulators"/>
    <property type="match status" value="1"/>
</dbReference>
<feature type="modified residue" description="4-aspartylphosphate" evidence="3">
    <location>
        <position position="61"/>
    </location>
</feature>
<evidence type="ECO:0000256" key="1">
    <source>
        <dbReference type="ARBA" id="ARBA00022553"/>
    </source>
</evidence>
<dbReference type="GO" id="GO:0006355">
    <property type="term" value="P:regulation of DNA-templated transcription"/>
    <property type="evidence" value="ECO:0007669"/>
    <property type="project" value="InterPro"/>
</dbReference>
<dbReference type="SUPFAM" id="SSF52172">
    <property type="entry name" value="CheY-like"/>
    <property type="match status" value="1"/>
</dbReference>
<dbReference type="SMART" id="SM00421">
    <property type="entry name" value="HTH_LUXR"/>
    <property type="match status" value="1"/>
</dbReference>
<dbReference type="Pfam" id="PF00072">
    <property type="entry name" value="Response_reg"/>
    <property type="match status" value="1"/>
</dbReference>
<dbReference type="Gene3D" id="3.40.50.2300">
    <property type="match status" value="1"/>
</dbReference>
<evidence type="ECO:0000259" key="4">
    <source>
        <dbReference type="PROSITE" id="PS50043"/>
    </source>
</evidence>
<keyword evidence="1 3" id="KW-0597">Phosphoprotein</keyword>
<keyword evidence="2" id="KW-0238">DNA-binding</keyword>
<dbReference type="SMART" id="SM00448">
    <property type="entry name" value="REC"/>
    <property type="match status" value="1"/>
</dbReference>
<dbReference type="PANTHER" id="PTHR43214:SF43">
    <property type="entry name" value="TWO-COMPONENT RESPONSE REGULATOR"/>
    <property type="match status" value="1"/>
</dbReference>
<dbReference type="PRINTS" id="PR00038">
    <property type="entry name" value="HTHLUXR"/>
</dbReference>
<dbReference type="EMBL" id="CAAHFH010000001">
    <property type="protein sequence ID" value="VGO18313.1"/>
    <property type="molecule type" value="Genomic_DNA"/>
</dbReference>
<evidence type="ECO:0000259" key="5">
    <source>
        <dbReference type="PROSITE" id="PS50110"/>
    </source>
</evidence>
<dbReference type="Pfam" id="PF00196">
    <property type="entry name" value="GerE"/>
    <property type="match status" value="1"/>
</dbReference>
<feature type="domain" description="HTH luxR-type" evidence="4">
    <location>
        <begin position="150"/>
        <end position="215"/>
    </location>
</feature>
<proteinExistence type="predicted"/>
<keyword evidence="7" id="KW-1185">Reference proteome</keyword>
<dbReference type="PANTHER" id="PTHR43214">
    <property type="entry name" value="TWO-COMPONENT RESPONSE REGULATOR"/>
    <property type="match status" value="1"/>
</dbReference>
<dbReference type="CDD" id="cd06170">
    <property type="entry name" value="LuxR_C_like"/>
    <property type="match status" value="1"/>
</dbReference>
<evidence type="ECO:0000313" key="6">
    <source>
        <dbReference type="EMBL" id="VGO18313.1"/>
    </source>
</evidence>
<dbReference type="PROSITE" id="PS50110">
    <property type="entry name" value="RESPONSE_REGULATORY"/>
    <property type="match status" value="1"/>
</dbReference>
<dbReference type="InterPro" id="IPR011006">
    <property type="entry name" value="CheY-like_superfamily"/>
</dbReference>